<keyword evidence="1" id="KW-1133">Transmembrane helix</keyword>
<keyword evidence="3" id="KW-1185">Reference proteome</keyword>
<accession>A0A8S0Q471</accession>
<protein>
    <submittedName>
        <fullName evidence="2">Uncharacterized protein</fullName>
    </submittedName>
</protein>
<evidence type="ECO:0000256" key="1">
    <source>
        <dbReference type="SAM" id="Phobius"/>
    </source>
</evidence>
<name>A0A8S0Q471_OLEEU</name>
<dbReference type="OrthoDB" id="3633556at2759"/>
<evidence type="ECO:0000313" key="3">
    <source>
        <dbReference type="Proteomes" id="UP000594638"/>
    </source>
</evidence>
<dbReference type="Gramene" id="OE9A104845T1">
    <property type="protein sequence ID" value="OE9A104845C1"/>
    <property type="gene ID" value="OE9A104845"/>
</dbReference>
<proteinExistence type="predicted"/>
<reference evidence="2 3" key="1">
    <citation type="submission" date="2019-12" db="EMBL/GenBank/DDBJ databases">
        <authorList>
            <person name="Alioto T."/>
            <person name="Alioto T."/>
            <person name="Gomez Garrido J."/>
        </authorList>
    </citation>
    <scope>NUCLEOTIDE SEQUENCE [LARGE SCALE GENOMIC DNA]</scope>
</reference>
<organism evidence="2 3">
    <name type="scientific">Olea europaea subsp. europaea</name>
    <dbReference type="NCBI Taxonomy" id="158383"/>
    <lineage>
        <taxon>Eukaryota</taxon>
        <taxon>Viridiplantae</taxon>
        <taxon>Streptophyta</taxon>
        <taxon>Embryophyta</taxon>
        <taxon>Tracheophyta</taxon>
        <taxon>Spermatophyta</taxon>
        <taxon>Magnoliopsida</taxon>
        <taxon>eudicotyledons</taxon>
        <taxon>Gunneridae</taxon>
        <taxon>Pentapetalae</taxon>
        <taxon>asterids</taxon>
        <taxon>lamiids</taxon>
        <taxon>Lamiales</taxon>
        <taxon>Oleaceae</taxon>
        <taxon>Oleeae</taxon>
        <taxon>Olea</taxon>
    </lineage>
</organism>
<dbReference type="AlphaFoldDB" id="A0A8S0Q471"/>
<evidence type="ECO:0000313" key="2">
    <source>
        <dbReference type="EMBL" id="CAA2961703.1"/>
    </source>
</evidence>
<gene>
    <name evidence="2" type="ORF">OLEA9_A104845</name>
</gene>
<dbReference type="EMBL" id="CACTIH010000593">
    <property type="protein sequence ID" value="CAA2961703.1"/>
    <property type="molecule type" value="Genomic_DNA"/>
</dbReference>
<dbReference type="Proteomes" id="UP000594638">
    <property type="component" value="Unassembled WGS sequence"/>
</dbReference>
<feature type="transmembrane region" description="Helical" evidence="1">
    <location>
        <begin position="104"/>
        <end position="120"/>
    </location>
</feature>
<keyword evidence="1" id="KW-0812">Transmembrane</keyword>
<comment type="caution">
    <text evidence="2">The sequence shown here is derived from an EMBL/GenBank/DDBJ whole genome shotgun (WGS) entry which is preliminary data.</text>
</comment>
<sequence>MAVATEQRVQLIAISTERHTASAALGLRRHSAHLFWRLMCAVLEAKAMTEAIHCRRASHLMASNPLSEDNPRKRRSVGKPVVKRCGGSVCSDLGGGGRRDSDEVVILVAVVVCYCYCWWWR</sequence>
<keyword evidence="1" id="KW-0472">Membrane</keyword>